<gene>
    <name evidence="15" type="ORF">EV700_2914</name>
</gene>
<dbReference type="AlphaFoldDB" id="A0A4Q7YHZ8"/>
<dbReference type="InterPro" id="IPR003594">
    <property type="entry name" value="HATPase_dom"/>
</dbReference>
<dbReference type="GO" id="GO:0005524">
    <property type="term" value="F:ATP binding"/>
    <property type="evidence" value="ECO:0007669"/>
    <property type="project" value="UniProtKB-KW"/>
</dbReference>
<dbReference type="CDD" id="cd00082">
    <property type="entry name" value="HisKA"/>
    <property type="match status" value="1"/>
</dbReference>
<evidence type="ECO:0000256" key="13">
    <source>
        <dbReference type="SAM" id="Phobius"/>
    </source>
</evidence>
<dbReference type="Gene3D" id="1.10.287.130">
    <property type="match status" value="1"/>
</dbReference>
<evidence type="ECO:0000256" key="11">
    <source>
        <dbReference type="ARBA" id="ARBA00023012"/>
    </source>
</evidence>
<evidence type="ECO:0000313" key="15">
    <source>
        <dbReference type="EMBL" id="RZU37047.1"/>
    </source>
</evidence>
<dbReference type="Pfam" id="PF00512">
    <property type="entry name" value="HisKA"/>
    <property type="match status" value="1"/>
</dbReference>
<sequence>MMNSIKARLTRSFLLIIGLALVISVVLGFFTARHEIDEMFDAQLVEEAHVLAGMLSLPAHDHDWPLLQQALSREPKPTESDEESYNTSYTKKVAVQVWSAEGLQLFRSVSAPEEAFAELKPGFLIARRDGKVWHVYTTYLPSNRYWLMVGERTDIRRELSLNVAASLLVGLLASLLVSIVLLRQRLVRDMSPLEELRRNISERRLDHLQVIRLNDEPEEIRPVTEAINHLFDRVTQGVERERAFIADAAHELRTPLSIIRLHAQNALQYPDAERKNRSLEKVILGVDRNTRVVQQLLMMARLDASDALVMEVAAVDLRHIVLQLVQEFRPVLEGKRLELVMEAGEYLPSVPGQADLLAVLVRNLLENAVNYTPENGSIRIAMSLKREGLMIQVEDSGPGVPEDKLSQISQRFVRAAPRDIQGTGLGLEIVGRIVRLHRGEIRFANRLAGGFSVSVLLPVTPGEEAPGA</sequence>
<keyword evidence="11" id="KW-0902">Two-component regulatory system</keyword>
<dbReference type="PANTHER" id="PTHR45436">
    <property type="entry name" value="SENSOR HISTIDINE KINASE YKOH"/>
    <property type="match status" value="1"/>
</dbReference>
<dbReference type="EMBL" id="SHKX01000015">
    <property type="protein sequence ID" value="RZU37047.1"/>
    <property type="molecule type" value="Genomic_DNA"/>
</dbReference>
<dbReference type="Pfam" id="PF08521">
    <property type="entry name" value="2CSK_N"/>
    <property type="match status" value="1"/>
</dbReference>
<evidence type="ECO:0000256" key="6">
    <source>
        <dbReference type="ARBA" id="ARBA00022692"/>
    </source>
</evidence>
<dbReference type="SUPFAM" id="SSF55874">
    <property type="entry name" value="ATPase domain of HSP90 chaperone/DNA topoisomerase II/histidine kinase"/>
    <property type="match status" value="1"/>
</dbReference>
<evidence type="ECO:0000256" key="1">
    <source>
        <dbReference type="ARBA" id="ARBA00000085"/>
    </source>
</evidence>
<evidence type="ECO:0000256" key="5">
    <source>
        <dbReference type="ARBA" id="ARBA00022679"/>
    </source>
</evidence>
<evidence type="ECO:0000256" key="10">
    <source>
        <dbReference type="ARBA" id="ARBA00022989"/>
    </source>
</evidence>
<dbReference type="PROSITE" id="PS50109">
    <property type="entry name" value="HIS_KIN"/>
    <property type="match status" value="1"/>
</dbReference>
<evidence type="ECO:0000256" key="9">
    <source>
        <dbReference type="ARBA" id="ARBA00022840"/>
    </source>
</evidence>
<dbReference type="InterPro" id="IPR004358">
    <property type="entry name" value="Sig_transdc_His_kin-like_C"/>
</dbReference>
<dbReference type="GO" id="GO:0005886">
    <property type="term" value="C:plasma membrane"/>
    <property type="evidence" value="ECO:0007669"/>
    <property type="project" value="TreeGrafter"/>
</dbReference>
<dbReference type="GO" id="GO:0000155">
    <property type="term" value="F:phosphorelay sensor kinase activity"/>
    <property type="evidence" value="ECO:0007669"/>
    <property type="project" value="InterPro"/>
</dbReference>
<keyword evidence="12 13" id="KW-0472">Membrane</keyword>
<dbReference type="InterPro" id="IPR005467">
    <property type="entry name" value="His_kinase_dom"/>
</dbReference>
<keyword evidence="4" id="KW-0597">Phosphoprotein</keyword>
<evidence type="ECO:0000256" key="7">
    <source>
        <dbReference type="ARBA" id="ARBA00022741"/>
    </source>
</evidence>
<dbReference type="PANTHER" id="PTHR45436:SF14">
    <property type="entry name" value="SENSOR PROTEIN QSEC"/>
    <property type="match status" value="1"/>
</dbReference>
<dbReference type="PRINTS" id="PR00344">
    <property type="entry name" value="BCTRLSENSOR"/>
</dbReference>
<proteinExistence type="predicted"/>
<comment type="subcellular location">
    <subcellularLocation>
        <location evidence="2">Membrane</location>
        <topology evidence="2">Multi-pass membrane protein</topology>
    </subcellularLocation>
</comment>
<evidence type="ECO:0000256" key="2">
    <source>
        <dbReference type="ARBA" id="ARBA00004141"/>
    </source>
</evidence>
<dbReference type="Gene3D" id="3.30.565.10">
    <property type="entry name" value="Histidine kinase-like ATPase, C-terminal domain"/>
    <property type="match status" value="1"/>
</dbReference>
<reference evidence="15 16" key="1">
    <citation type="submission" date="2019-02" db="EMBL/GenBank/DDBJ databases">
        <title>Genomic Encyclopedia of Type Strains, Phase IV (KMG-IV): sequencing the most valuable type-strain genomes for metagenomic binning, comparative biology and taxonomic classification.</title>
        <authorList>
            <person name="Goeker M."/>
        </authorList>
    </citation>
    <scope>NUCLEOTIDE SEQUENCE [LARGE SCALE GENOMIC DNA]</scope>
    <source>
        <strain evidence="15 16">DSM 105135</strain>
    </source>
</reference>
<evidence type="ECO:0000256" key="4">
    <source>
        <dbReference type="ARBA" id="ARBA00022553"/>
    </source>
</evidence>
<organism evidence="15 16">
    <name type="scientific">Fluviicoccus keumensis</name>
    <dbReference type="NCBI Taxonomy" id="1435465"/>
    <lineage>
        <taxon>Bacteria</taxon>
        <taxon>Pseudomonadati</taxon>
        <taxon>Pseudomonadota</taxon>
        <taxon>Gammaproteobacteria</taxon>
        <taxon>Moraxellales</taxon>
        <taxon>Moraxellaceae</taxon>
        <taxon>Fluviicoccus</taxon>
    </lineage>
</organism>
<keyword evidence="8 15" id="KW-0418">Kinase</keyword>
<protein>
    <recommendedName>
        <fullName evidence="3">histidine kinase</fullName>
        <ecNumber evidence="3">2.7.13.3</ecNumber>
    </recommendedName>
</protein>
<dbReference type="InterPro" id="IPR003661">
    <property type="entry name" value="HisK_dim/P_dom"/>
</dbReference>
<keyword evidence="7" id="KW-0547">Nucleotide-binding</keyword>
<dbReference type="InterPro" id="IPR036097">
    <property type="entry name" value="HisK_dim/P_sf"/>
</dbReference>
<dbReference type="RefSeq" id="WP_242610284.1">
    <property type="nucleotide sequence ID" value="NZ_SHKX01000015.1"/>
</dbReference>
<dbReference type="InterPro" id="IPR013727">
    <property type="entry name" value="2CSK_N"/>
</dbReference>
<evidence type="ECO:0000256" key="3">
    <source>
        <dbReference type="ARBA" id="ARBA00012438"/>
    </source>
</evidence>
<keyword evidence="16" id="KW-1185">Reference proteome</keyword>
<feature type="domain" description="Histidine kinase" evidence="14">
    <location>
        <begin position="247"/>
        <end position="461"/>
    </location>
</feature>
<dbReference type="Pfam" id="PF02518">
    <property type="entry name" value="HATPase_c"/>
    <property type="match status" value="1"/>
</dbReference>
<dbReference type="InterPro" id="IPR036890">
    <property type="entry name" value="HATPase_C_sf"/>
</dbReference>
<name>A0A4Q7YHZ8_9GAMM</name>
<comment type="catalytic activity">
    <reaction evidence="1">
        <text>ATP + protein L-histidine = ADP + protein N-phospho-L-histidine.</text>
        <dbReference type="EC" id="2.7.13.3"/>
    </reaction>
</comment>
<keyword evidence="5" id="KW-0808">Transferase</keyword>
<dbReference type="EC" id="2.7.13.3" evidence="3"/>
<dbReference type="SMART" id="SM00388">
    <property type="entry name" value="HisKA"/>
    <property type="match status" value="1"/>
</dbReference>
<dbReference type="SMART" id="SM00387">
    <property type="entry name" value="HATPase_c"/>
    <property type="match status" value="1"/>
</dbReference>
<evidence type="ECO:0000256" key="8">
    <source>
        <dbReference type="ARBA" id="ARBA00022777"/>
    </source>
</evidence>
<keyword evidence="10 13" id="KW-1133">Transmembrane helix</keyword>
<feature type="transmembrane region" description="Helical" evidence="13">
    <location>
        <begin position="159"/>
        <end position="182"/>
    </location>
</feature>
<accession>A0A4Q7YHZ8</accession>
<evidence type="ECO:0000256" key="12">
    <source>
        <dbReference type="ARBA" id="ARBA00023136"/>
    </source>
</evidence>
<evidence type="ECO:0000259" key="14">
    <source>
        <dbReference type="PROSITE" id="PS50109"/>
    </source>
</evidence>
<evidence type="ECO:0000313" key="16">
    <source>
        <dbReference type="Proteomes" id="UP000292423"/>
    </source>
</evidence>
<dbReference type="InterPro" id="IPR050428">
    <property type="entry name" value="TCS_sensor_his_kinase"/>
</dbReference>
<keyword evidence="9" id="KW-0067">ATP-binding</keyword>
<dbReference type="SUPFAM" id="SSF47384">
    <property type="entry name" value="Homodimeric domain of signal transducing histidine kinase"/>
    <property type="match status" value="1"/>
</dbReference>
<keyword evidence="6 13" id="KW-0812">Transmembrane</keyword>
<comment type="caution">
    <text evidence="15">The sequence shown here is derived from an EMBL/GenBank/DDBJ whole genome shotgun (WGS) entry which is preliminary data.</text>
</comment>
<dbReference type="Proteomes" id="UP000292423">
    <property type="component" value="Unassembled WGS sequence"/>
</dbReference>